<evidence type="ECO:0000256" key="1">
    <source>
        <dbReference type="ARBA" id="ARBA00023235"/>
    </source>
</evidence>
<dbReference type="EMBL" id="BAAAXF010000014">
    <property type="protein sequence ID" value="GAA3494200.1"/>
    <property type="molecule type" value="Genomic_DNA"/>
</dbReference>
<comment type="caution">
    <text evidence="3">The sequence shown here is derived from an EMBL/GenBank/DDBJ whole genome shotgun (WGS) entry which is preliminary data.</text>
</comment>
<dbReference type="Gene3D" id="3.30.429.10">
    <property type="entry name" value="Macrophage Migration Inhibitory Factor"/>
    <property type="match status" value="1"/>
</dbReference>
<feature type="domain" description="4-oxalocrotonate tautomerase-like" evidence="2">
    <location>
        <begin position="2"/>
        <end position="58"/>
    </location>
</feature>
<dbReference type="InterPro" id="IPR014347">
    <property type="entry name" value="Tautomerase/MIF_sf"/>
</dbReference>
<protein>
    <recommendedName>
        <fullName evidence="2">4-oxalocrotonate tautomerase-like domain-containing protein</fullName>
    </recommendedName>
</protein>
<sequence length="61" mass="6738">MPFIDVKLYDRRLTEETERALIEGLTRAVVDVLGEEAREQTWVALTGVAPQRWGIGGVPGA</sequence>
<keyword evidence="4" id="KW-1185">Reference proteome</keyword>
<dbReference type="Proteomes" id="UP001501455">
    <property type="component" value="Unassembled WGS sequence"/>
</dbReference>
<dbReference type="InterPro" id="IPR004370">
    <property type="entry name" value="4-OT-like_dom"/>
</dbReference>
<evidence type="ECO:0000313" key="3">
    <source>
        <dbReference type="EMBL" id="GAA3494200.1"/>
    </source>
</evidence>
<organism evidence="3 4">
    <name type="scientific">Streptomyces prasinosporus</name>
    <dbReference type="NCBI Taxonomy" id="68256"/>
    <lineage>
        <taxon>Bacteria</taxon>
        <taxon>Bacillati</taxon>
        <taxon>Actinomycetota</taxon>
        <taxon>Actinomycetes</taxon>
        <taxon>Kitasatosporales</taxon>
        <taxon>Streptomycetaceae</taxon>
        <taxon>Streptomyces</taxon>
        <taxon>Streptomyces albogriseolus group</taxon>
    </lineage>
</organism>
<accession>A0ABP6TGC2</accession>
<reference evidence="4" key="1">
    <citation type="journal article" date="2019" name="Int. J. Syst. Evol. Microbiol.">
        <title>The Global Catalogue of Microorganisms (GCM) 10K type strain sequencing project: providing services to taxonomists for standard genome sequencing and annotation.</title>
        <authorList>
            <consortium name="The Broad Institute Genomics Platform"/>
            <consortium name="The Broad Institute Genome Sequencing Center for Infectious Disease"/>
            <person name="Wu L."/>
            <person name="Ma J."/>
        </authorList>
    </citation>
    <scope>NUCLEOTIDE SEQUENCE [LARGE SCALE GENOMIC DNA]</scope>
    <source>
        <strain evidence="4">JCM 4816</strain>
    </source>
</reference>
<dbReference type="Pfam" id="PF01361">
    <property type="entry name" value="Tautomerase"/>
    <property type="match status" value="1"/>
</dbReference>
<gene>
    <name evidence="3" type="ORF">GCM10019016_012990</name>
</gene>
<dbReference type="SUPFAM" id="SSF55331">
    <property type="entry name" value="Tautomerase/MIF"/>
    <property type="match status" value="1"/>
</dbReference>
<evidence type="ECO:0000313" key="4">
    <source>
        <dbReference type="Proteomes" id="UP001501455"/>
    </source>
</evidence>
<evidence type="ECO:0000259" key="2">
    <source>
        <dbReference type="Pfam" id="PF01361"/>
    </source>
</evidence>
<dbReference type="GeneID" id="97388191"/>
<keyword evidence="1" id="KW-0413">Isomerase</keyword>
<proteinExistence type="predicted"/>
<dbReference type="RefSeq" id="WP_093769517.1">
    <property type="nucleotide sequence ID" value="NZ_BAAAXF010000014.1"/>
</dbReference>
<name>A0ABP6TGC2_9ACTN</name>